<dbReference type="RefSeq" id="WP_074216717.1">
    <property type="nucleotide sequence ID" value="NZ_FSRG01000005.1"/>
</dbReference>
<dbReference type="AlphaFoldDB" id="A0A1N6H093"/>
<dbReference type="STRING" id="1121457.SAMN02745161_1926"/>
<dbReference type="PANTHER" id="PTHR32432:SF3">
    <property type="entry name" value="ETHANOLAMINE UTILIZATION PROTEIN EUTJ"/>
    <property type="match status" value="1"/>
</dbReference>
<organism evidence="1 2">
    <name type="scientific">Halodesulfovibrio marinisediminis DSM 17456</name>
    <dbReference type="NCBI Taxonomy" id="1121457"/>
    <lineage>
        <taxon>Bacteria</taxon>
        <taxon>Pseudomonadati</taxon>
        <taxon>Thermodesulfobacteriota</taxon>
        <taxon>Desulfovibrionia</taxon>
        <taxon>Desulfovibrionales</taxon>
        <taxon>Desulfovibrionaceae</taxon>
        <taxon>Halodesulfovibrio</taxon>
    </lineage>
</organism>
<dbReference type="Gene3D" id="3.30.420.40">
    <property type="match status" value="1"/>
</dbReference>
<dbReference type="InterPro" id="IPR043129">
    <property type="entry name" value="ATPase_NBD"/>
</dbReference>
<dbReference type="EMBL" id="FSRG01000005">
    <property type="protein sequence ID" value="SIO13231.1"/>
    <property type="molecule type" value="Genomic_DNA"/>
</dbReference>
<dbReference type="OrthoDB" id="5449875at2"/>
<dbReference type="Proteomes" id="UP000184694">
    <property type="component" value="Unassembled WGS sequence"/>
</dbReference>
<accession>A0A1N6H093</accession>
<protein>
    <submittedName>
        <fullName evidence="1">Tfp pilus assembly protein, ATPase PilM</fullName>
    </submittedName>
</protein>
<evidence type="ECO:0000313" key="2">
    <source>
        <dbReference type="Proteomes" id="UP000184694"/>
    </source>
</evidence>
<name>A0A1N6H093_9BACT</name>
<gene>
    <name evidence="1" type="ORF">SAMN02745161_1926</name>
</gene>
<keyword evidence="2" id="KW-1185">Reference proteome</keyword>
<sequence>MRNKFLCITCSESQVGLYQFTVKLNTAILSNYIFFKPAAPFSTQSLAAEITDAVEHNNLFSQTYYVALNSRFTMLRNWKFPFTAKSKIKQALTFEIEQEIPLSQKDIITDIHLAPKTANSRNVVSASVPKQFLNTFLTELQARGIDPERIDIDAFALVNALSNINNATRTLLLDIDATRCLFIFIHEGQVVTLSQTPHELQDVKRHVMQSISLTKNYVTRRILFNKIVSHPVTFSKKSLNKNTLCESLNQLAKTILLGINSSNTSCETILLSGETTAIPGIDEFLSDILPYPVTSLRKSCINPIMQQFNDATGWGDCLQASGLMQSAKNTLSLKKQGMNFRKDEFSFRRQSDPVLTVAKYVTSIAIILLLTWSCSLWAEGWQKEKEAKAVTRSLEKTFHSALPNVHGNFSTIQYISILQGRLLQLKGETSLNKTTQADTIDILNELHKNISNQFDVTLDAIAINTKGINLRGTTDSLNTLEQVRADLSRSPMLKNIEIRGATLQNKERVRFALNTMRQQPHGK</sequence>
<dbReference type="SUPFAM" id="SSF53067">
    <property type="entry name" value="Actin-like ATPase domain"/>
    <property type="match status" value="1"/>
</dbReference>
<evidence type="ECO:0000313" key="1">
    <source>
        <dbReference type="EMBL" id="SIO13231.1"/>
    </source>
</evidence>
<reference evidence="2" key="1">
    <citation type="submission" date="2016-11" db="EMBL/GenBank/DDBJ databases">
        <authorList>
            <person name="Varghese N."/>
            <person name="Submissions S."/>
        </authorList>
    </citation>
    <scope>NUCLEOTIDE SEQUENCE [LARGE SCALE GENOMIC DNA]</scope>
    <source>
        <strain evidence="2">DSM 17456</strain>
    </source>
</reference>
<dbReference type="PANTHER" id="PTHR32432">
    <property type="entry name" value="CELL DIVISION PROTEIN FTSA-RELATED"/>
    <property type="match status" value="1"/>
</dbReference>
<proteinExistence type="predicted"/>
<dbReference type="InterPro" id="IPR050696">
    <property type="entry name" value="FtsA/MreB"/>
</dbReference>
<dbReference type="Gene3D" id="3.30.420.380">
    <property type="match status" value="1"/>
</dbReference>